<reference evidence="3" key="1">
    <citation type="journal article" date="2019" name="Int. J. Syst. Evol. Microbiol.">
        <title>The Global Catalogue of Microorganisms (GCM) 10K type strain sequencing project: providing services to taxonomists for standard genome sequencing and annotation.</title>
        <authorList>
            <consortium name="The Broad Institute Genomics Platform"/>
            <consortium name="The Broad Institute Genome Sequencing Center for Infectious Disease"/>
            <person name="Wu L."/>
            <person name="Ma J."/>
        </authorList>
    </citation>
    <scope>NUCLEOTIDE SEQUENCE [LARGE SCALE GENOMIC DNA]</scope>
    <source>
        <strain evidence="3">KCTC 42911</strain>
    </source>
</reference>
<dbReference type="InterPro" id="IPR037523">
    <property type="entry name" value="VOC_core"/>
</dbReference>
<dbReference type="PROSITE" id="PS51819">
    <property type="entry name" value="VOC"/>
    <property type="match status" value="1"/>
</dbReference>
<dbReference type="Gene3D" id="3.10.180.10">
    <property type="entry name" value="2,3-Dihydroxybiphenyl 1,2-Dioxygenase, domain 1"/>
    <property type="match status" value="1"/>
</dbReference>
<gene>
    <name evidence="2" type="ORF">ACFORG_02350</name>
</gene>
<proteinExistence type="predicted"/>
<accession>A0ABV7TC62</accession>
<dbReference type="InterPro" id="IPR004360">
    <property type="entry name" value="Glyas_Fos-R_dOase_dom"/>
</dbReference>
<comment type="caution">
    <text evidence="2">The sequence shown here is derived from an EMBL/GenBank/DDBJ whole genome shotgun (WGS) entry which is preliminary data.</text>
</comment>
<sequence>MDYDTIDADGFGRSLRGMGLNLLVRDVPAQCAFLTAVFGMRSYQVTADFAIVAYGGQVFQLHSDGTYHSNPLLGLVPESPPRGGGVEIRLYDSDPDMAAARAEASGGVILQRPTDKPHGLREAYILCPDGYAWVPSRPKDVPE</sequence>
<name>A0ABV7TC62_9RHOB</name>
<dbReference type="Proteomes" id="UP001595629">
    <property type="component" value="Unassembled WGS sequence"/>
</dbReference>
<evidence type="ECO:0000313" key="3">
    <source>
        <dbReference type="Proteomes" id="UP001595629"/>
    </source>
</evidence>
<evidence type="ECO:0000259" key="1">
    <source>
        <dbReference type="PROSITE" id="PS51819"/>
    </source>
</evidence>
<feature type="domain" description="VOC" evidence="1">
    <location>
        <begin position="14"/>
        <end position="138"/>
    </location>
</feature>
<evidence type="ECO:0000313" key="2">
    <source>
        <dbReference type="EMBL" id="MFC3612589.1"/>
    </source>
</evidence>
<protein>
    <submittedName>
        <fullName evidence="2">VOC family protein</fullName>
    </submittedName>
</protein>
<dbReference type="EMBL" id="JBHRXI010000001">
    <property type="protein sequence ID" value="MFC3612589.1"/>
    <property type="molecule type" value="Genomic_DNA"/>
</dbReference>
<dbReference type="RefSeq" id="WP_386733765.1">
    <property type="nucleotide sequence ID" value="NZ_JBHRXI010000001.1"/>
</dbReference>
<dbReference type="InterPro" id="IPR029068">
    <property type="entry name" value="Glyas_Bleomycin-R_OHBP_Dase"/>
</dbReference>
<dbReference type="SUPFAM" id="SSF54593">
    <property type="entry name" value="Glyoxalase/Bleomycin resistance protein/Dihydroxybiphenyl dioxygenase"/>
    <property type="match status" value="1"/>
</dbReference>
<keyword evidence="3" id="KW-1185">Reference proteome</keyword>
<dbReference type="Pfam" id="PF00903">
    <property type="entry name" value="Glyoxalase"/>
    <property type="match status" value="1"/>
</dbReference>
<organism evidence="2 3">
    <name type="scientific">Lutimaribacter marinistellae</name>
    <dbReference type="NCBI Taxonomy" id="1820329"/>
    <lineage>
        <taxon>Bacteria</taxon>
        <taxon>Pseudomonadati</taxon>
        <taxon>Pseudomonadota</taxon>
        <taxon>Alphaproteobacteria</taxon>
        <taxon>Rhodobacterales</taxon>
        <taxon>Roseobacteraceae</taxon>
        <taxon>Lutimaribacter</taxon>
    </lineage>
</organism>